<keyword evidence="9" id="KW-1185">Reference proteome</keyword>
<dbReference type="InterPro" id="IPR006226">
    <property type="entry name" value="Mtu_PIN"/>
</dbReference>
<evidence type="ECO:0000256" key="4">
    <source>
        <dbReference type="ARBA" id="ARBA00022723"/>
    </source>
</evidence>
<keyword evidence="6 7" id="KW-0460">Magnesium</keyword>
<dbReference type="GO" id="GO:0000287">
    <property type="term" value="F:magnesium ion binding"/>
    <property type="evidence" value="ECO:0007669"/>
    <property type="project" value="UniProtKB-UniRule"/>
</dbReference>
<evidence type="ECO:0000313" key="8">
    <source>
        <dbReference type="EMBL" id="BBX73383.1"/>
    </source>
</evidence>
<keyword evidence="5 7" id="KW-0378">Hydrolase</keyword>
<evidence type="ECO:0000256" key="3">
    <source>
        <dbReference type="ARBA" id="ARBA00022722"/>
    </source>
</evidence>
<dbReference type="Gene3D" id="3.40.50.1010">
    <property type="entry name" value="5'-nuclease"/>
    <property type="match status" value="1"/>
</dbReference>
<gene>
    <name evidence="8" type="primary">vapC43</name>
    <name evidence="7" type="synonym">vapC</name>
    <name evidence="8" type="ORF">MSHI_12890</name>
</gene>
<dbReference type="InterPro" id="IPR002716">
    <property type="entry name" value="PIN_dom"/>
</dbReference>
<dbReference type="EMBL" id="AP022575">
    <property type="protein sequence ID" value="BBX73383.1"/>
    <property type="molecule type" value="Genomic_DNA"/>
</dbReference>
<keyword evidence="4 7" id="KW-0479">Metal-binding</keyword>
<sequence length="145" mass="16282">MLCVDVNVVVYAHRADLPEHSHYRRLLEHLANGDQPLGLPDLALAGFVRVMTNRRIFAAPTSPTEAWRAVEGLLAAPAAMQLRPGQRHWGLFRQLADDIDARGNDIADAYLAAYALENNATWLSADRGFARFNRLRWSHPLDLDI</sequence>
<evidence type="ECO:0000256" key="6">
    <source>
        <dbReference type="ARBA" id="ARBA00022842"/>
    </source>
</evidence>
<dbReference type="SUPFAM" id="SSF88723">
    <property type="entry name" value="PIN domain-like"/>
    <property type="match status" value="1"/>
</dbReference>
<dbReference type="OrthoDB" id="556169at2"/>
<dbReference type="Pfam" id="PF01850">
    <property type="entry name" value="PIN"/>
    <property type="match status" value="1"/>
</dbReference>
<proteinExistence type="inferred from homology"/>
<dbReference type="RefSeq" id="WP_083049054.1">
    <property type="nucleotide sequence ID" value="NZ_AP022575.1"/>
</dbReference>
<dbReference type="AlphaFoldDB" id="A0A7I7MPD6"/>
<accession>A0A7I7MPD6</accession>
<dbReference type="GO" id="GO:0004540">
    <property type="term" value="F:RNA nuclease activity"/>
    <property type="evidence" value="ECO:0007669"/>
    <property type="project" value="InterPro"/>
</dbReference>
<dbReference type="GO" id="GO:0090729">
    <property type="term" value="F:toxin activity"/>
    <property type="evidence" value="ECO:0007669"/>
    <property type="project" value="UniProtKB-KW"/>
</dbReference>
<dbReference type="EC" id="3.1.-.-" evidence="7"/>
<name>A0A7I7MPD6_9MYCO</name>
<feature type="binding site" evidence="7">
    <location>
        <position position="5"/>
    </location>
    <ligand>
        <name>Mg(2+)</name>
        <dbReference type="ChEBI" id="CHEBI:18420"/>
    </ligand>
</feature>
<dbReference type="HAMAP" id="MF_00265">
    <property type="entry name" value="VapC_Nob1"/>
    <property type="match status" value="1"/>
</dbReference>
<protein>
    <recommendedName>
        <fullName evidence="7">Ribonuclease VapC</fullName>
        <shortName evidence="7">RNase VapC</shortName>
        <ecNumber evidence="7">3.1.-.-</ecNumber>
    </recommendedName>
    <alternativeName>
        <fullName evidence="7">Toxin VapC</fullName>
    </alternativeName>
</protein>
<evidence type="ECO:0000256" key="2">
    <source>
        <dbReference type="ARBA" id="ARBA00022649"/>
    </source>
</evidence>
<dbReference type="GO" id="GO:0045926">
    <property type="term" value="P:negative regulation of growth"/>
    <property type="evidence" value="ECO:0007669"/>
    <property type="project" value="UniProtKB-ARBA"/>
</dbReference>
<dbReference type="NCBIfam" id="TIGR00028">
    <property type="entry name" value="Mtu_PIN_fam"/>
    <property type="match status" value="1"/>
</dbReference>
<comment type="function">
    <text evidence="7">Toxic component of a toxin-antitoxin (TA) system. An RNase.</text>
</comment>
<evidence type="ECO:0000256" key="5">
    <source>
        <dbReference type="ARBA" id="ARBA00022801"/>
    </source>
</evidence>
<evidence type="ECO:0000256" key="7">
    <source>
        <dbReference type="HAMAP-Rule" id="MF_00265"/>
    </source>
</evidence>
<dbReference type="InterPro" id="IPR029060">
    <property type="entry name" value="PIN-like_dom_sf"/>
</dbReference>
<keyword evidence="7" id="KW-0800">Toxin</keyword>
<keyword evidence="2 7" id="KW-1277">Toxin-antitoxin system</keyword>
<evidence type="ECO:0000256" key="1">
    <source>
        <dbReference type="ARBA" id="ARBA00001946"/>
    </source>
</evidence>
<evidence type="ECO:0000313" key="9">
    <source>
        <dbReference type="Proteomes" id="UP000467236"/>
    </source>
</evidence>
<dbReference type="KEGG" id="mshj:MSHI_12890"/>
<feature type="binding site" evidence="7">
    <location>
        <position position="108"/>
    </location>
    <ligand>
        <name>Mg(2+)</name>
        <dbReference type="ChEBI" id="CHEBI:18420"/>
    </ligand>
</feature>
<dbReference type="InterPro" id="IPR022907">
    <property type="entry name" value="VapC_family"/>
</dbReference>
<comment type="similarity">
    <text evidence="7">Belongs to the PINc/VapC protein family.</text>
</comment>
<reference evidence="8 9" key="1">
    <citation type="journal article" date="2019" name="Emerg. Microbes Infect.">
        <title>Comprehensive subspecies identification of 175 nontuberculous mycobacteria species based on 7547 genomic profiles.</title>
        <authorList>
            <person name="Matsumoto Y."/>
            <person name="Kinjo T."/>
            <person name="Motooka D."/>
            <person name="Nabeya D."/>
            <person name="Jung N."/>
            <person name="Uechi K."/>
            <person name="Horii T."/>
            <person name="Iida T."/>
            <person name="Fujita J."/>
            <person name="Nakamura S."/>
        </authorList>
    </citation>
    <scope>NUCLEOTIDE SEQUENCE [LARGE SCALE GENOMIC DNA]</scope>
    <source>
        <strain evidence="8 9">JCM 14233</strain>
    </source>
</reference>
<comment type="cofactor">
    <cofactor evidence="1 7">
        <name>Mg(2+)</name>
        <dbReference type="ChEBI" id="CHEBI:18420"/>
    </cofactor>
</comment>
<dbReference type="GO" id="GO:0016788">
    <property type="term" value="F:hydrolase activity, acting on ester bonds"/>
    <property type="evidence" value="ECO:0007669"/>
    <property type="project" value="InterPro"/>
</dbReference>
<dbReference type="Proteomes" id="UP000467236">
    <property type="component" value="Chromosome"/>
</dbReference>
<keyword evidence="3 7" id="KW-0540">Nuclease</keyword>
<organism evidence="8 9">
    <name type="scientific">Mycobacterium shinjukuense</name>
    <dbReference type="NCBI Taxonomy" id="398694"/>
    <lineage>
        <taxon>Bacteria</taxon>
        <taxon>Bacillati</taxon>
        <taxon>Actinomycetota</taxon>
        <taxon>Actinomycetes</taxon>
        <taxon>Mycobacteriales</taxon>
        <taxon>Mycobacteriaceae</taxon>
        <taxon>Mycobacterium</taxon>
    </lineage>
</organism>